<gene>
    <name evidence="2" type="ORF">AVEN_139294_1</name>
    <name evidence="1" type="ORF">AVEN_72767_1</name>
</gene>
<dbReference type="SUPFAM" id="SSF53098">
    <property type="entry name" value="Ribonuclease H-like"/>
    <property type="match status" value="1"/>
</dbReference>
<dbReference type="Proteomes" id="UP000499080">
    <property type="component" value="Unassembled WGS sequence"/>
</dbReference>
<name>A0A4Y2RAK8_ARAVE</name>
<dbReference type="InterPro" id="IPR012337">
    <property type="entry name" value="RNaseH-like_sf"/>
</dbReference>
<dbReference type="AlphaFoldDB" id="A0A4Y2RAK8"/>
<sequence>MKLKGHRFVDSDEMIKNATKQLKEGPLKKCFEQSYERWKKCVGVRGKGSSCAGAHSTTPTAALQIIEDIIPLHIKAEQEATYVITARLCKKFNYNNINFNPNNYEDGTTSTKFHPAIFQLEDRISLKKQFLPVPGLNIYTDGSKMEDKTGSAFCVMEEDTTKYEWMAQLRPFNTVFQAELLAIQEACLWASMTKQQVKSIIRWQKEWDNGETGRSGYNVLPKVKTAPTPWQRSEIMVHFRHTLNDSKSETAIPVVAETWETPYTMLQAACLQHHTT</sequence>
<dbReference type="EMBL" id="BGPR01016382">
    <property type="protein sequence ID" value="GBN72788.1"/>
    <property type="molecule type" value="Genomic_DNA"/>
</dbReference>
<dbReference type="EMBL" id="BGPR01016383">
    <property type="protein sequence ID" value="GBN72797.1"/>
    <property type="molecule type" value="Genomic_DNA"/>
</dbReference>
<evidence type="ECO:0000313" key="3">
    <source>
        <dbReference type="Proteomes" id="UP000499080"/>
    </source>
</evidence>
<organism evidence="2 3">
    <name type="scientific">Araneus ventricosus</name>
    <name type="common">Orbweaver spider</name>
    <name type="synonym">Epeira ventricosa</name>
    <dbReference type="NCBI Taxonomy" id="182803"/>
    <lineage>
        <taxon>Eukaryota</taxon>
        <taxon>Metazoa</taxon>
        <taxon>Ecdysozoa</taxon>
        <taxon>Arthropoda</taxon>
        <taxon>Chelicerata</taxon>
        <taxon>Arachnida</taxon>
        <taxon>Araneae</taxon>
        <taxon>Araneomorphae</taxon>
        <taxon>Entelegynae</taxon>
        <taxon>Araneoidea</taxon>
        <taxon>Araneidae</taxon>
        <taxon>Araneus</taxon>
    </lineage>
</organism>
<evidence type="ECO:0000313" key="1">
    <source>
        <dbReference type="EMBL" id="GBN72788.1"/>
    </source>
</evidence>
<accession>A0A4Y2RAK8</accession>
<dbReference type="Gene3D" id="3.30.420.10">
    <property type="entry name" value="Ribonuclease H-like superfamily/Ribonuclease H"/>
    <property type="match status" value="1"/>
</dbReference>
<dbReference type="InterPro" id="IPR036397">
    <property type="entry name" value="RNaseH_sf"/>
</dbReference>
<proteinExistence type="predicted"/>
<protein>
    <recommendedName>
        <fullName evidence="4">RNase H type-1 domain-containing protein</fullName>
    </recommendedName>
</protein>
<keyword evidence="3" id="KW-1185">Reference proteome</keyword>
<evidence type="ECO:0008006" key="4">
    <source>
        <dbReference type="Google" id="ProtNLM"/>
    </source>
</evidence>
<comment type="caution">
    <text evidence="2">The sequence shown here is derived from an EMBL/GenBank/DDBJ whole genome shotgun (WGS) entry which is preliminary data.</text>
</comment>
<reference evidence="2 3" key="1">
    <citation type="journal article" date="2019" name="Sci. Rep.">
        <title>Orb-weaving spider Araneus ventricosus genome elucidates the spidroin gene catalogue.</title>
        <authorList>
            <person name="Kono N."/>
            <person name="Nakamura H."/>
            <person name="Ohtoshi R."/>
            <person name="Moran D.A.P."/>
            <person name="Shinohara A."/>
            <person name="Yoshida Y."/>
            <person name="Fujiwara M."/>
            <person name="Mori M."/>
            <person name="Tomita M."/>
            <person name="Arakawa K."/>
        </authorList>
    </citation>
    <scope>NUCLEOTIDE SEQUENCE [LARGE SCALE GENOMIC DNA]</scope>
</reference>
<evidence type="ECO:0000313" key="2">
    <source>
        <dbReference type="EMBL" id="GBN72797.1"/>
    </source>
</evidence>
<dbReference type="GO" id="GO:0003676">
    <property type="term" value="F:nucleic acid binding"/>
    <property type="evidence" value="ECO:0007669"/>
    <property type="project" value="InterPro"/>
</dbReference>